<protein>
    <submittedName>
        <fullName evidence="3">Flagellar basal-body rod protein FlgB</fullName>
    </submittedName>
</protein>
<comment type="caution">
    <text evidence="3">The sequence shown here is derived from an EMBL/GenBank/DDBJ whole genome shotgun (WGS) entry which is preliminary data.</text>
</comment>
<dbReference type="InParanoid" id="A0A420WMA3"/>
<feature type="domain" description="Flagellar basal body rod protein N-terminal" evidence="2">
    <location>
        <begin position="16"/>
        <end position="38"/>
    </location>
</feature>
<evidence type="ECO:0000313" key="3">
    <source>
        <dbReference type="EMBL" id="RKQ72143.1"/>
    </source>
</evidence>
<dbReference type="InterPro" id="IPR001444">
    <property type="entry name" value="Flag_bb_rod_N"/>
</dbReference>
<comment type="subcellular location">
    <subcellularLocation>
        <location evidence="1">Bacterial flagellum basal body</location>
    </subcellularLocation>
</comment>
<dbReference type="RefSeq" id="WP_121100093.1">
    <property type="nucleotide sequence ID" value="NZ_RBII01000001.1"/>
</dbReference>
<proteinExistence type="predicted"/>
<keyword evidence="3" id="KW-0282">Flagellum</keyword>
<organism evidence="3 4">
    <name type="scientific">Litorimonas taeanensis</name>
    <dbReference type="NCBI Taxonomy" id="568099"/>
    <lineage>
        <taxon>Bacteria</taxon>
        <taxon>Pseudomonadati</taxon>
        <taxon>Pseudomonadota</taxon>
        <taxon>Alphaproteobacteria</taxon>
        <taxon>Maricaulales</taxon>
        <taxon>Robiginitomaculaceae</taxon>
    </lineage>
</organism>
<gene>
    <name evidence="3" type="ORF">DES40_1480</name>
</gene>
<keyword evidence="4" id="KW-1185">Reference proteome</keyword>
<keyword evidence="3" id="KW-0966">Cell projection</keyword>
<name>A0A420WMA3_9PROT</name>
<dbReference type="GO" id="GO:0009425">
    <property type="term" value="C:bacterial-type flagellum basal body"/>
    <property type="evidence" value="ECO:0007669"/>
    <property type="project" value="UniProtKB-SubCell"/>
</dbReference>
<evidence type="ECO:0000313" key="4">
    <source>
        <dbReference type="Proteomes" id="UP000282211"/>
    </source>
</evidence>
<dbReference type="AlphaFoldDB" id="A0A420WMA3"/>
<accession>A0A420WMA3</accession>
<evidence type="ECO:0000256" key="1">
    <source>
        <dbReference type="ARBA" id="ARBA00004117"/>
    </source>
</evidence>
<evidence type="ECO:0000259" key="2">
    <source>
        <dbReference type="Pfam" id="PF00460"/>
    </source>
</evidence>
<dbReference type="Pfam" id="PF00460">
    <property type="entry name" value="Flg_bb_rod"/>
    <property type="match status" value="1"/>
</dbReference>
<dbReference type="OrthoDB" id="9788334at2"/>
<reference evidence="3 4" key="1">
    <citation type="submission" date="2018-10" db="EMBL/GenBank/DDBJ databases">
        <title>Genomic Encyclopedia of Type Strains, Phase IV (KMG-IV): sequencing the most valuable type-strain genomes for metagenomic binning, comparative biology and taxonomic classification.</title>
        <authorList>
            <person name="Goeker M."/>
        </authorList>
    </citation>
    <scope>NUCLEOTIDE SEQUENCE [LARGE SCALE GENOMIC DNA]</scope>
    <source>
        <strain evidence="3 4">DSM 22008</strain>
    </source>
</reference>
<keyword evidence="3" id="KW-0969">Cilium</keyword>
<dbReference type="Proteomes" id="UP000282211">
    <property type="component" value="Unassembled WGS sequence"/>
</dbReference>
<sequence>MLKSTNIVNLTSSMASHAAQRHAVIAENIANSDTPNYKAKDLQPFADVYKAALQKGDDVTGVEFRTIESNMGDTTSPNGNSVSLEDQMMRSAQTQNDHAMALMVYKKSLSLMKMAIGKNL</sequence>
<dbReference type="FunCoup" id="A0A420WMA3">
    <property type="interactions" value="56"/>
</dbReference>
<dbReference type="EMBL" id="RBII01000001">
    <property type="protein sequence ID" value="RKQ72143.1"/>
    <property type="molecule type" value="Genomic_DNA"/>
</dbReference>